<evidence type="ECO:0000256" key="1">
    <source>
        <dbReference type="SAM" id="SignalP"/>
    </source>
</evidence>
<dbReference type="SMART" id="SM00089">
    <property type="entry name" value="PKD"/>
    <property type="match status" value="3"/>
</dbReference>
<dbReference type="InterPro" id="IPR000601">
    <property type="entry name" value="PKD_dom"/>
</dbReference>
<dbReference type="Gene3D" id="2.60.40.10">
    <property type="entry name" value="Immunoglobulins"/>
    <property type="match status" value="5"/>
</dbReference>
<dbReference type="Pfam" id="PF19406">
    <property type="entry name" value="PKD_5"/>
    <property type="match status" value="2"/>
</dbReference>
<dbReference type="PROSITE" id="PS50093">
    <property type="entry name" value="PKD"/>
    <property type="match status" value="2"/>
</dbReference>
<dbReference type="Pfam" id="PF00801">
    <property type="entry name" value="PKD"/>
    <property type="match status" value="1"/>
</dbReference>
<accession>A0A5B8UZA6</accession>
<feature type="signal peptide" evidence="1">
    <location>
        <begin position="1"/>
        <end position="25"/>
    </location>
</feature>
<dbReference type="RefSeq" id="WP_147033324.1">
    <property type="nucleotide sequence ID" value="NZ_CP042436.1"/>
</dbReference>
<dbReference type="InterPro" id="IPR022409">
    <property type="entry name" value="PKD/Chitinase_dom"/>
</dbReference>
<dbReference type="InterPro" id="IPR045828">
    <property type="entry name" value="PKD_Bacteroidetes"/>
</dbReference>
<keyword evidence="4" id="KW-1185">Reference proteome</keyword>
<evidence type="ECO:0000313" key="3">
    <source>
        <dbReference type="EMBL" id="QEC64490.1"/>
    </source>
</evidence>
<dbReference type="EMBL" id="CP042436">
    <property type="protein sequence ID" value="QEC64490.1"/>
    <property type="molecule type" value="Genomic_DNA"/>
</dbReference>
<dbReference type="CDD" id="cd00146">
    <property type="entry name" value="PKD"/>
    <property type="match status" value="1"/>
</dbReference>
<reference evidence="3 4" key="1">
    <citation type="journal article" date="2017" name="Curr. Microbiol.">
        <title>Mucilaginibacter ginsenosidivorans sp. nov., Isolated from Soil of Ginseng Field.</title>
        <authorList>
            <person name="Kim M.M."/>
            <person name="Siddiqi M.Z."/>
            <person name="Im W.T."/>
        </authorList>
    </citation>
    <scope>NUCLEOTIDE SEQUENCE [LARGE SCALE GENOMIC DNA]</scope>
    <source>
        <strain evidence="3 4">Gsoil 3017</strain>
    </source>
</reference>
<protein>
    <submittedName>
        <fullName evidence="3">PKD domain-containing protein</fullName>
    </submittedName>
</protein>
<dbReference type="KEGG" id="mgin:FRZ54_18570"/>
<feature type="chain" id="PRO_5023076272" evidence="1">
    <location>
        <begin position="26"/>
        <end position="1639"/>
    </location>
</feature>
<dbReference type="Pfam" id="PF13585">
    <property type="entry name" value="CHU_C"/>
    <property type="match status" value="1"/>
</dbReference>
<evidence type="ECO:0000259" key="2">
    <source>
        <dbReference type="PROSITE" id="PS50093"/>
    </source>
</evidence>
<feature type="domain" description="PKD" evidence="2">
    <location>
        <begin position="1170"/>
        <end position="1223"/>
    </location>
</feature>
<organism evidence="3 4">
    <name type="scientific">Mucilaginibacter ginsenosidivorans</name>
    <dbReference type="NCBI Taxonomy" id="398053"/>
    <lineage>
        <taxon>Bacteria</taxon>
        <taxon>Pseudomonadati</taxon>
        <taxon>Bacteroidota</taxon>
        <taxon>Sphingobacteriia</taxon>
        <taxon>Sphingobacteriales</taxon>
        <taxon>Sphingobacteriaceae</taxon>
        <taxon>Mucilaginibacter</taxon>
    </lineage>
</organism>
<dbReference type="OrthoDB" id="7794186at2"/>
<evidence type="ECO:0000313" key="4">
    <source>
        <dbReference type="Proteomes" id="UP000321479"/>
    </source>
</evidence>
<dbReference type="Proteomes" id="UP000321479">
    <property type="component" value="Chromosome"/>
</dbReference>
<dbReference type="InterPro" id="IPR013783">
    <property type="entry name" value="Ig-like_fold"/>
</dbReference>
<feature type="domain" description="PKD" evidence="2">
    <location>
        <begin position="1471"/>
        <end position="1529"/>
    </location>
</feature>
<gene>
    <name evidence="3" type="ORF">FRZ54_18570</name>
</gene>
<dbReference type="SUPFAM" id="SSF49299">
    <property type="entry name" value="PKD domain"/>
    <property type="match status" value="3"/>
</dbReference>
<name>A0A5B8UZA6_9SPHI</name>
<proteinExistence type="predicted"/>
<sequence>MIKAYAGRLFFTILFTLLMAAGATAQTITTGAVDPGPYGQGSSIAVPITINDATGCITPGNAFNLYLSDASGNFVAGGKLIGTYNGFYTSFVNGVIPNGTPAGAGYKVRVVSTNPSVTSTTSAAFTINASTAVTAAVSSQIISPTYPEVFGQCEGQAGASFIFQDKSAGSTSTTATFINELTKTTEVNNVAIPPATYTFNANTGNYTVLVKAKSAGGTVGTHAYLLLNNVINTNIGATGSLTVCLINGKGDLTVNIDISSPTGIQYNYPGNLYTISWGDGSAPDVLTLCQIVAQNGQVTHTFTKASCGNSVVFQPSNVFCGPIGAAPSNDAKVIVPPTNLFTVPPVGCAGQPYTIKNQSDPGIDPATCAKNAKALYTWLVDGVPVATNYQLSQDFILPATTPAGSHVITLHLQNPISGCGTADVSHNICLQNPPQPIFSLPSATYCLTAGPFSPNNTSIVDATCDPNNTYIWTITGPAPVNFAGGTNKNSKTPQFVFTAPGIYQLQLAITTATCGQVVSGQQTIIVNDMPQVTLSPNTTLCGSNQLLTFDKNPGPTQSTLTGTAQPQPTTYTWTVTGGAFTFQGGTTANSQYPQILFTDFATYTIKATEQNTCGTVTKTQTITFVQAPTVTAGNNQTICASSPVAALTGKITGTVVSQQWVGGTGTFSAGRGSLNTNYTPSAAEIAAGSVTLTLQATTALPAPCNIIGSNITITITPIDNVTSPPAETICTGQPVNYAITSTSGGTNFTWTASVTSGTATGVAASGNGNTINDIITNTNASNPATVVYKITPQNNSCTGNVFTLTVTIDPLPQITAVPVSSPICSNQPAGVTLTSNIPNTSYTWTSVASAGITGNTNQSNAVSTNSIQDVLINNGTTAGTVTYTITPYNKTCPGPVKTATVTVQPLPVQSNPGPDDEVCSTTTYTLQGNNPAPGTGKWTLVKGPAGVTFSDDTKPNAVVSGLQAGNLYQFQWTITATPTCPPSSNAVNILIDLPTIGGTTTGDATVCSTGNTGQITLAGYQGNIVRWESSVDNGASWQPIVNVSTTQSYSNLTQTTLYRAIIQSGVCSQLPSTATTITVNQSPIQAVAGADINVCNATVATLQGNNPAPFNGIWTQTAGPAVTIVNPANPNTQVTGLANGNTYTFTWTIKGLPPCGDTQSSVNVNVSADVTASFTMDKVQGCGPTTITFVNTSTPAPTGSYLWDFGDGTPTSTATTPSPHTFAPSPDGKEVTYTITLTPVSNCNLKTPFTAIVKISPAVPVAIINPSQTTACGGFALTAQNLSPGNNVQYDFYLTDATGNILQHISKTDKSDATFQPVNPTKVTDYNVYLVATDQCGTQGKSTPIIISASPSSVISLVQIKNDQQSVCLGGSIIFQNISTGGDRFTYTIYDASQNPVATIPGGPGDFNYTPTAPGTYYVSITAGNNGCGDAAVSALKMFTVYPIPAPDFTYTLDNDYNVTFTNTTPDDGNTPASSLTYYWDFGDGSNKNTTNAPEVHHYDYERSPFTVTLRATNLASGCLAVITKTIEVKFLGNLYLPNAFTPSSTNSELNVFKAKGTQIKEWKMQVFNNFGQLVWETTKLDGNGSPTEGWDGTFKGIPVQQGVYVWQISATFINGTEWKGMSYNHSLPKRTGVIHLIR</sequence>
<keyword evidence="1" id="KW-0732">Signal</keyword>
<dbReference type="InterPro" id="IPR035986">
    <property type="entry name" value="PKD_dom_sf"/>
</dbReference>